<keyword evidence="1" id="KW-0812">Transmembrane</keyword>
<accession>A0A9N9B3J6</accession>
<organism evidence="2 3">
    <name type="scientific">Ambispora leptoticha</name>
    <dbReference type="NCBI Taxonomy" id="144679"/>
    <lineage>
        <taxon>Eukaryota</taxon>
        <taxon>Fungi</taxon>
        <taxon>Fungi incertae sedis</taxon>
        <taxon>Mucoromycota</taxon>
        <taxon>Glomeromycotina</taxon>
        <taxon>Glomeromycetes</taxon>
        <taxon>Archaeosporales</taxon>
        <taxon>Ambisporaceae</taxon>
        <taxon>Ambispora</taxon>
    </lineage>
</organism>
<feature type="transmembrane region" description="Helical" evidence="1">
    <location>
        <begin position="16"/>
        <end position="34"/>
    </location>
</feature>
<comment type="caution">
    <text evidence="2">The sequence shown here is derived from an EMBL/GenBank/DDBJ whole genome shotgun (WGS) entry which is preliminary data.</text>
</comment>
<evidence type="ECO:0000313" key="3">
    <source>
        <dbReference type="Proteomes" id="UP000789508"/>
    </source>
</evidence>
<feature type="non-terminal residue" evidence="2">
    <location>
        <position position="152"/>
    </location>
</feature>
<dbReference type="AlphaFoldDB" id="A0A9N9B3J6"/>
<proteinExistence type="predicted"/>
<sequence length="152" mass="16848">MHSNSTSTKNLKTERVLKVIFIVAITALIISLIIPNIKKIINPQVPLISLALQNKTLTGIEVPNAFVCSDLVERITVEKVPRGEKARMLSDQSMYRVESLFILKSAGDWFFAFPNISNCFIFEPNGKLMFSLAENKSGIDYIAINGYAPGNA</sequence>
<evidence type="ECO:0000313" key="2">
    <source>
        <dbReference type="EMBL" id="CAG8552201.1"/>
    </source>
</evidence>
<evidence type="ECO:0000256" key="1">
    <source>
        <dbReference type="SAM" id="Phobius"/>
    </source>
</evidence>
<protein>
    <submittedName>
        <fullName evidence="2">468_t:CDS:1</fullName>
    </submittedName>
</protein>
<reference evidence="2" key="1">
    <citation type="submission" date="2021-06" db="EMBL/GenBank/DDBJ databases">
        <authorList>
            <person name="Kallberg Y."/>
            <person name="Tangrot J."/>
            <person name="Rosling A."/>
        </authorList>
    </citation>
    <scope>NUCLEOTIDE SEQUENCE</scope>
    <source>
        <strain evidence="2">FL130A</strain>
    </source>
</reference>
<keyword evidence="1" id="KW-0472">Membrane</keyword>
<name>A0A9N9B3J6_9GLOM</name>
<dbReference type="EMBL" id="CAJVPS010001846">
    <property type="protein sequence ID" value="CAG8552201.1"/>
    <property type="molecule type" value="Genomic_DNA"/>
</dbReference>
<keyword evidence="1" id="KW-1133">Transmembrane helix</keyword>
<gene>
    <name evidence="2" type="ORF">ALEPTO_LOCUS5930</name>
</gene>
<dbReference type="Proteomes" id="UP000789508">
    <property type="component" value="Unassembled WGS sequence"/>
</dbReference>
<keyword evidence="3" id="KW-1185">Reference proteome</keyword>